<feature type="region of interest" description="Disordered" evidence="6">
    <location>
        <begin position="134"/>
        <end position="166"/>
    </location>
</feature>
<dbReference type="InterPro" id="IPR027370">
    <property type="entry name" value="Znf-RING_euk"/>
</dbReference>
<gene>
    <name evidence="10" type="ORF">OTU49_008382</name>
</gene>
<keyword evidence="1" id="KW-0479">Metal-binding</keyword>
<evidence type="ECO:0000256" key="4">
    <source>
        <dbReference type="PROSITE-ProRule" id="PRU00024"/>
    </source>
</evidence>
<dbReference type="SUPFAM" id="SSF50891">
    <property type="entry name" value="Cyclophilin-like"/>
    <property type="match status" value="1"/>
</dbReference>
<dbReference type="SMART" id="SM00184">
    <property type="entry name" value="RING"/>
    <property type="match status" value="1"/>
</dbReference>
<feature type="domain" description="PPIase cyclophilin-type" evidence="7">
    <location>
        <begin position="680"/>
        <end position="815"/>
    </location>
</feature>
<reference evidence="10 11" key="1">
    <citation type="journal article" date="2024" name="BMC Genomics">
        <title>Genome assembly of redclaw crayfish (Cherax quadricarinatus) provides insights into its immune adaptation and hypoxia tolerance.</title>
        <authorList>
            <person name="Liu Z."/>
            <person name="Zheng J."/>
            <person name="Li H."/>
            <person name="Fang K."/>
            <person name="Wang S."/>
            <person name="He J."/>
            <person name="Zhou D."/>
            <person name="Weng S."/>
            <person name="Chi M."/>
            <person name="Gu Z."/>
            <person name="He J."/>
            <person name="Li F."/>
            <person name="Wang M."/>
        </authorList>
    </citation>
    <scope>NUCLEOTIDE SEQUENCE [LARGE SCALE GENOMIC DNA]</scope>
    <source>
        <strain evidence="10">ZL_2023a</strain>
    </source>
</reference>
<dbReference type="SUPFAM" id="SSF57845">
    <property type="entry name" value="B-box zinc-binding domain"/>
    <property type="match status" value="1"/>
</dbReference>
<keyword evidence="5" id="KW-0175">Coiled coil</keyword>
<dbReference type="InterPro" id="IPR002130">
    <property type="entry name" value="Cyclophilin-type_PPIase_dom"/>
</dbReference>
<accession>A0AAW0WR14</accession>
<dbReference type="Gene3D" id="3.30.40.10">
    <property type="entry name" value="Zinc/RING finger domain, C3HC4 (zinc finger)"/>
    <property type="match status" value="1"/>
</dbReference>
<feature type="domain" description="RING-type" evidence="8">
    <location>
        <begin position="364"/>
        <end position="408"/>
    </location>
</feature>
<feature type="region of interest" description="Disordered" evidence="6">
    <location>
        <begin position="574"/>
        <end position="620"/>
    </location>
</feature>
<evidence type="ECO:0000256" key="1">
    <source>
        <dbReference type="ARBA" id="ARBA00022723"/>
    </source>
</evidence>
<feature type="coiled-coil region" evidence="5">
    <location>
        <begin position="60"/>
        <end position="94"/>
    </location>
</feature>
<evidence type="ECO:0000256" key="3">
    <source>
        <dbReference type="ARBA" id="ARBA00022833"/>
    </source>
</evidence>
<dbReference type="InterPro" id="IPR050143">
    <property type="entry name" value="TRIM/RBCC"/>
</dbReference>
<dbReference type="AlphaFoldDB" id="A0AAW0WR14"/>
<dbReference type="PANTHER" id="PTHR24103">
    <property type="entry name" value="E3 UBIQUITIN-PROTEIN LIGASE TRIM"/>
    <property type="match status" value="1"/>
</dbReference>
<dbReference type="PROSITE" id="PS00518">
    <property type="entry name" value="ZF_RING_1"/>
    <property type="match status" value="1"/>
</dbReference>
<feature type="compositionally biased region" description="Polar residues" evidence="6">
    <location>
        <begin position="134"/>
        <end position="145"/>
    </location>
</feature>
<dbReference type="EMBL" id="JARKIK010000066">
    <property type="protein sequence ID" value="KAK8729905.1"/>
    <property type="molecule type" value="Genomic_DNA"/>
</dbReference>
<evidence type="ECO:0000256" key="6">
    <source>
        <dbReference type="SAM" id="MobiDB-lite"/>
    </source>
</evidence>
<evidence type="ECO:0000313" key="10">
    <source>
        <dbReference type="EMBL" id="KAK8729904.1"/>
    </source>
</evidence>
<proteinExistence type="predicted"/>
<dbReference type="InterPro" id="IPR000315">
    <property type="entry name" value="Znf_B-box"/>
</dbReference>
<dbReference type="InterPro" id="IPR001841">
    <property type="entry name" value="Znf_RING"/>
</dbReference>
<dbReference type="PROSITE" id="PS50072">
    <property type="entry name" value="CSA_PPIASE_2"/>
    <property type="match status" value="1"/>
</dbReference>
<sequence length="838" mass="91459">MFSFQEIMDEEDEHHSLYPGKDSRVFKFVATAVSENVLRCTLNGLIHVISAMEVYKHKSLEELRHEYYQFMSNYKKAEEHVSELEKSLEEFRHEFYQATLSGKKKETDNGPTKFLEELHCECCSKHPVSDMSVKVSQTDNAGSLPSSHTTSGTCSSTGKNESSLSASPAGDFTSIFKFPTNGISEVPGSTPSISSSHAPPVVSTVTSENTFTTISSSFSPDISGIFNNFFSSKCTLKDSGTSTTSSTFPASVVASATTGGDILPVSSVTSTTCASLDFSSAAANDKQKAFSFTGIKNGPRLTLSTKKKISQGITPTSRSCSLSGKEITHSKVESDLELPTAFGRTVKATQTWFEEPAIETQISCPICSEIYIATSRSPVALPQCGHAFCRSCLQGLEETGSVVCPTCEKTHSGASVSDLPVLHPILSLSEAYRKAKDAGCVLERCETHGDQLCIWCRECSKALCGLCLIETNYHKDHNLERIIDPGDIEKKIQKHARIVVEFSKEQQNKVLTELQVSIRRVVELCSLSSAIEDQVTTVSEVLENRGKKLGIKPSMEALIKLDDILQSLHQATESLNQESDPGSQADQSDSLKEGNTSCNDLSRTPKISANDSGESDSGVSSRVLVPRCCGKTDDGRQMDLQIKDNQLHLCALSNATQDAPITVQVPFLELFISQDKPEVFFELSVNGHFLGRVYIQLWGHLRRARHFLSLCLGTLGPSYKGSKFDDVLNKDQSGEVLVCTNYIDENGSCSKGLMDNLEWDGEYRQLQKSGQLIATGGGKDKKNGSFGICTKSNFFKTFSCPFGTVVSGMDIIQEVVHNYLANDIIISEVGAVALDKFD</sequence>
<reference evidence="10" key="2">
    <citation type="submission" date="2024-01" db="EMBL/GenBank/DDBJ databases">
        <authorList>
            <person name="He J."/>
            <person name="Wang M."/>
            <person name="Zheng J."/>
            <person name="Liu Z."/>
        </authorList>
    </citation>
    <scope>NUCLEOTIDE SEQUENCE</scope>
    <source>
        <strain evidence="10">ZL_2023a</strain>
        <tissue evidence="10">Muscle</tissue>
    </source>
</reference>
<dbReference type="Pfam" id="PF13445">
    <property type="entry name" value="zf-RING_UBOX"/>
    <property type="match status" value="1"/>
</dbReference>
<dbReference type="InterPro" id="IPR029000">
    <property type="entry name" value="Cyclophilin-like_dom_sf"/>
</dbReference>
<keyword evidence="2 4" id="KW-0863">Zinc-finger</keyword>
<keyword evidence="11" id="KW-1185">Reference proteome</keyword>
<protein>
    <submittedName>
        <fullName evidence="10">Uncharacterized protein</fullName>
    </submittedName>
</protein>
<evidence type="ECO:0000259" key="8">
    <source>
        <dbReference type="PROSITE" id="PS50089"/>
    </source>
</evidence>
<keyword evidence="3" id="KW-0862">Zinc</keyword>
<dbReference type="InterPro" id="IPR013083">
    <property type="entry name" value="Znf_RING/FYVE/PHD"/>
</dbReference>
<dbReference type="InterPro" id="IPR017907">
    <property type="entry name" value="Znf_RING_CS"/>
</dbReference>
<evidence type="ECO:0000259" key="9">
    <source>
        <dbReference type="PROSITE" id="PS50119"/>
    </source>
</evidence>
<comment type="caution">
    <text evidence="10">The sequence shown here is derived from an EMBL/GenBank/DDBJ whole genome shotgun (WGS) entry which is preliminary data.</text>
</comment>
<dbReference type="Proteomes" id="UP001445076">
    <property type="component" value="Unassembled WGS sequence"/>
</dbReference>
<dbReference type="GO" id="GO:0008270">
    <property type="term" value="F:zinc ion binding"/>
    <property type="evidence" value="ECO:0007669"/>
    <property type="project" value="UniProtKB-KW"/>
</dbReference>
<dbReference type="Gene3D" id="1.10.10.2360">
    <property type="match status" value="1"/>
</dbReference>
<feature type="domain" description="B box-type" evidence="9">
    <location>
        <begin position="445"/>
        <end position="482"/>
    </location>
</feature>
<evidence type="ECO:0000256" key="5">
    <source>
        <dbReference type="SAM" id="Coils"/>
    </source>
</evidence>
<dbReference type="EMBL" id="JARKIK010000066">
    <property type="protein sequence ID" value="KAK8729904.1"/>
    <property type="molecule type" value="Genomic_DNA"/>
</dbReference>
<feature type="compositionally biased region" description="Low complexity" evidence="6">
    <location>
        <begin position="146"/>
        <end position="158"/>
    </location>
</feature>
<dbReference type="SUPFAM" id="SSF57850">
    <property type="entry name" value="RING/U-box"/>
    <property type="match status" value="1"/>
</dbReference>
<dbReference type="PROSITE" id="PS50119">
    <property type="entry name" value="ZF_BBOX"/>
    <property type="match status" value="1"/>
</dbReference>
<name>A0AAW0WR14_CHEQU</name>
<dbReference type="Gene3D" id="2.40.100.10">
    <property type="entry name" value="Cyclophilin-like"/>
    <property type="match status" value="1"/>
</dbReference>
<organism evidence="10 11">
    <name type="scientific">Cherax quadricarinatus</name>
    <name type="common">Australian red claw crayfish</name>
    <dbReference type="NCBI Taxonomy" id="27406"/>
    <lineage>
        <taxon>Eukaryota</taxon>
        <taxon>Metazoa</taxon>
        <taxon>Ecdysozoa</taxon>
        <taxon>Arthropoda</taxon>
        <taxon>Crustacea</taxon>
        <taxon>Multicrustacea</taxon>
        <taxon>Malacostraca</taxon>
        <taxon>Eumalacostraca</taxon>
        <taxon>Eucarida</taxon>
        <taxon>Decapoda</taxon>
        <taxon>Pleocyemata</taxon>
        <taxon>Astacidea</taxon>
        <taxon>Parastacoidea</taxon>
        <taxon>Parastacidae</taxon>
        <taxon>Cherax</taxon>
    </lineage>
</organism>
<dbReference type="PROSITE" id="PS50089">
    <property type="entry name" value="ZF_RING_2"/>
    <property type="match status" value="1"/>
</dbReference>
<evidence type="ECO:0000259" key="7">
    <source>
        <dbReference type="PROSITE" id="PS50072"/>
    </source>
</evidence>
<dbReference type="EMBL" id="JARKIK010000066">
    <property type="protein sequence ID" value="KAK8729908.1"/>
    <property type="molecule type" value="Genomic_DNA"/>
</dbReference>
<evidence type="ECO:0000256" key="2">
    <source>
        <dbReference type="ARBA" id="ARBA00022771"/>
    </source>
</evidence>
<dbReference type="GO" id="GO:0003755">
    <property type="term" value="F:peptidyl-prolyl cis-trans isomerase activity"/>
    <property type="evidence" value="ECO:0007669"/>
    <property type="project" value="InterPro"/>
</dbReference>
<evidence type="ECO:0000313" key="11">
    <source>
        <dbReference type="Proteomes" id="UP001445076"/>
    </source>
</evidence>